<dbReference type="NCBIfam" id="TIGR00041">
    <property type="entry name" value="DTMP_kinase"/>
    <property type="match status" value="1"/>
</dbReference>
<evidence type="ECO:0000256" key="9">
    <source>
        <dbReference type="ARBA" id="ARBA00022840"/>
    </source>
</evidence>
<dbReference type="OrthoDB" id="425602at2759"/>
<dbReference type="EMBL" id="MCFH01000015">
    <property type="protein sequence ID" value="ORX52600.1"/>
    <property type="molecule type" value="Genomic_DNA"/>
</dbReference>
<dbReference type="InterPro" id="IPR027417">
    <property type="entry name" value="P-loop_NTPase"/>
</dbReference>
<dbReference type="PANTHER" id="PTHR10344">
    <property type="entry name" value="THYMIDYLATE KINASE"/>
    <property type="match status" value="1"/>
</dbReference>
<keyword evidence="5" id="KW-0808">Transferase</keyword>
<dbReference type="CDD" id="cd01672">
    <property type="entry name" value="TMPK"/>
    <property type="match status" value="1"/>
</dbReference>
<dbReference type="PROSITE" id="PS01331">
    <property type="entry name" value="THYMIDYLATE_KINASE"/>
    <property type="match status" value="1"/>
</dbReference>
<dbReference type="GO" id="GO:0004798">
    <property type="term" value="F:dTMP kinase activity"/>
    <property type="evidence" value="ECO:0007669"/>
    <property type="project" value="UniProtKB-EC"/>
</dbReference>
<evidence type="ECO:0000256" key="8">
    <source>
        <dbReference type="ARBA" id="ARBA00022777"/>
    </source>
</evidence>
<dbReference type="STRING" id="1754191.A0A1Y1VDJ6"/>
<evidence type="ECO:0000256" key="7">
    <source>
        <dbReference type="ARBA" id="ARBA00022741"/>
    </source>
</evidence>
<dbReference type="GO" id="GO:0006235">
    <property type="term" value="P:dTTP biosynthetic process"/>
    <property type="evidence" value="ECO:0007669"/>
    <property type="project" value="TreeGrafter"/>
</dbReference>
<dbReference type="EC" id="2.7.4.9" evidence="3"/>
<dbReference type="GO" id="GO:0004550">
    <property type="term" value="F:nucleoside diphosphate kinase activity"/>
    <property type="evidence" value="ECO:0007669"/>
    <property type="project" value="TreeGrafter"/>
</dbReference>
<keyword evidence="6" id="KW-0545">Nucleotide biosynthesis</keyword>
<keyword evidence="7" id="KW-0547">Nucleotide-binding</keyword>
<evidence type="ECO:0000256" key="3">
    <source>
        <dbReference type="ARBA" id="ARBA00012980"/>
    </source>
</evidence>
<dbReference type="AlphaFoldDB" id="A0A1Y1VDJ6"/>
<evidence type="ECO:0000256" key="6">
    <source>
        <dbReference type="ARBA" id="ARBA00022727"/>
    </source>
</evidence>
<evidence type="ECO:0000256" key="4">
    <source>
        <dbReference type="ARBA" id="ARBA00017144"/>
    </source>
</evidence>
<reference evidence="12 13" key="2">
    <citation type="submission" date="2016-08" db="EMBL/GenBank/DDBJ databases">
        <title>Pervasive Adenine N6-methylation of Active Genes in Fungi.</title>
        <authorList>
            <consortium name="DOE Joint Genome Institute"/>
            <person name="Mondo S.J."/>
            <person name="Dannebaum R.O."/>
            <person name="Kuo R.C."/>
            <person name="Labutti K."/>
            <person name="Haridas S."/>
            <person name="Kuo A."/>
            <person name="Salamov A."/>
            <person name="Ahrendt S.R."/>
            <person name="Lipzen A."/>
            <person name="Sullivan W."/>
            <person name="Andreopoulos W.B."/>
            <person name="Clum A."/>
            <person name="Lindquist E."/>
            <person name="Daum C."/>
            <person name="Ramamoorthy G.K."/>
            <person name="Gryganskyi A."/>
            <person name="Culley D."/>
            <person name="Magnuson J.K."/>
            <person name="James T.Y."/>
            <person name="O'Malley M.A."/>
            <person name="Stajich J.E."/>
            <person name="Spatafora J.W."/>
            <person name="Visel A."/>
            <person name="Grigoriev I.V."/>
        </authorList>
    </citation>
    <scope>NUCLEOTIDE SEQUENCE [LARGE SCALE GENOMIC DNA]</scope>
    <source>
        <strain evidence="13">finn</strain>
    </source>
</reference>
<dbReference type="Gene3D" id="3.40.50.300">
    <property type="entry name" value="P-loop containing nucleotide triphosphate hydrolases"/>
    <property type="match status" value="1"/>
</dbReference>
<dbReference type="SUPFAM" id="SSF52540">
    <property type="entry name" value="P-loop containing nucleoside triphosphate hydrolases"/>
    <property type="match status" value="1"/>
</dbReference>
<dbReference type="GO" id="GO:0005634">
    <property type="term" value="C:nucleus"/>
    <property type="evidence" value="ECO:0007669"/>
    <property type="project" value="TreeGrafter"/>
</dbReference>
<keyword evidence="9" id="KW-0067">ATP-binding</keyword>
<dbReference type="GO" id="GO:0006227">
    <property type="term" value="P:dUDP biosynthetic process"/>
    <property type="evidence" value="ECO:0007669"/>
    <property type="project" value="TreeGrafter"/>
</dbReference>
<feature type="domain" description="Thymidylate kinase-like" evidence="11">
    <location>
        <begin position="38"/>
        <end position="214"/>
    </location>
</feature>
<evidence type="ECO:0000256" key="5">
    <source>
        <dbReference type="ARBA" id="ARBA00022679"/>
    </source>
</evidence>
<protein>
    <recommendedName>
        <fullName evidence="4">Thymidylate kinase</fullName>
        <ecNumber evidence="3">2.7.4.9</ecNumber>
    </recommendedName>
</protein>
<gene>
    <name evidence="12" type="ORF">BCR36DRAFT_324539</name>
</gene>
<dbReference type="GO" id="GO:0005739">
    <property type="term" value="C:mitochondrion"/>
    <property type="evidence" value="ECO:0007669"/>
    <property type="project" value="TreeGrafter"/>
</dbReference>
<evidence type="ECO:0000256" key="2">
    <source>
        <dbReference type="ARBA" id="ARBA00009776"/>
    </source>
</evidence>
<comment type="pathway">
    <text evidence="1">Pyrimidine metabolism; dTTP biosynthesis.</text>
</comment>
<reference evidence="12 13" key="1">
    <citation type="submission" date="2016-08" db="EMBL/GenBank/DDBJ databases">
        <title>Genomes of anaerobic fungi encode conserved fungal cellulosomes for biomass hydrolysis.</title>
        <authorList>
            <consortium name="DOE Joint Genome Institute"/>
            <person name="Haitjema C.H."/>
            <person name="Gilmore S.P."/>
            <person name="Henske J.K."/>
            <person name="Solomon K.V."/>
            <person name="De Groot R."/>
            <person name="Kuo A."/>
            <person name="Mondo S.J."/>
            <person name="Salamov A.A."/>
            <person name="Labutti K."/>
            <person name="Zhao Z."/>
            <person name="Chiniquy J."/>
            <person name="Barry K."/>
            <person name="Brewer H.M."/>
            <person name="Purvine S.O."/>
            <person name="Wright A.T."/>
            <person name="Boxma B."/>
            <person name="Van Alen T."/>
            <person name="Hackstein J.H."/>
            <person name="Baker S.E."/>
            <person name="Grigoriev I.V."/>
            <person name="O'Malley M.A."/>
        </authorList>
    </citation>
    <scope>NUCLEOTIDE SEQUENCE [LARGE SCALE GENOMIC DNA]</scope>
    <source>
        <strain evidence="13">finn</strain>
    </source>
</reference>
<evidence type="ECO:0000313" key="12">
    <source>
        <dbReference type="EMBL" id="ORX52600.1"/>
    </source>
</evidence>
<keyword evidence="13" id="KW-1185">Reference proteome</keyword>
<comment type="similarity">
    <text evidence="2">Belongs to the thymidylate kinase family.</text>
</comment>
<dbReference type="Pfam" id="PF02223">
    <property type="entry name" value="Thymidylate_kin"/>
    <property type="match status" value="1"/>
</dbReference>
<evidence type="ECO:0000259" key="11">
    <source>
        <dbReference type="Pfam" id="PF02223"/>
    </source>
</evidence>
<name>A0A1Y1VDJ6_9FUNG</name>
<evidence type="ECO:0000256" key="1">
    <source>
        <dbReference type="ARBA" id="ARBA00004992"/>
    </source>
</evidence>
<feature type="region of interest" description="Disordered" evidence="10">
    <location>
        <begin position="1"/>
        <end position="31"/>
    </location>
</feature>
<evidence type="ECO:0000313" key="13">
    <source>
        <dbReference type="Proteomes" id="UP000193719"/>
    </source>
</evidence>
<sequence length="234" mass="26980">MTKRTAEQVTSNSGQPSPKKQAIHKEKSEKNRGAFILLEGCDRSGKTTQAQLLLQSLKDKGQNVEFARFPERSSEIGKVIDQYLKSTTNEKNLKSMHLLFTANRWELMEDIVKKIKKGTTYVIDRYAYSGIVYSMANGLDKEWCIRMESNLPKPDIVLFLDLSVEDAAKRGEYGKERYEKKAFQQKVRDNYHQLIEDNWKVIDATQTKEEIAKQLLDLSLKTIEESKNKPIQTI</sequence>
<feature type="compositionally biased region" description="Polar residues" evidence="10">
    <location>
        <begin position="7"/>
        <end position="18"/>
    </location>
</feature>
<dbReference type="GO" id="GO:0005524">
    <property type="term" value="F:ATP binding"/>
    <property type="evidence" value="ECO:0007669"/>
    <property type="project" value="UniProtKB-KW"/>
</dbReference>
<accession>A0A1Y1VDJ6</accession>
<dbReference type="FunFam" id="3.40.50.300:FF:000679">
    <property type="entry name" value="Thymidylate kinase"/>
    <property type="match status" value="1"/>
</dbReference>
<keyword evidence="8" id="KW-0418">Kinase</keyword>
<dbReference type="GO" id="GO:0005829">
    <property type="term" value="C:cytosol"/>
    <property type="evidence" value="ECO:0007669"/>
    <property type="project" value="TreeGrafter"/>
</dbReference>
<dbReference type="HAMAP" id="MF_00165">
    <property type="entry name" value="Thymidylate_kinase"/>
    <property type="match status" value="1"/>
</dbReference>
<dbReference type="Proteomes" id="UP000193719">
    <property type="component" value="Unassembled WGS sequence"/>
</dbReference>
<evidence type="ECO:0000256" key="10">
    <source>
        <dbReference type="SAM" id="MobiDB-lite"/>
    </source>
</evidence>
<dbReference type="PANTHER" id="PTHR10344:SF1">
    <property type="entry name" value="THYMIDYLATE KINASE"/>
    <property type="match status" value="1"/>
</dbReference>
<proteinExistence type="inferred from homology"/>
<comment type="caution">
    <text evidence="12">The sequence shown here is derived from an EMBL/GenBank/DDBJ whole genome shotgun (WGS) entry which is preliminary data.</text>
</comment>
<dbReference type="GO" id="GO:0006233">
    <property type="term" value="P:dTDP biosynthetic process"/>
    <property type="evidence" value="ECO:0007669"/>
    <property type="project" value="InterPro"/>
</dbReference>
<dbReference type="InterPro" id="IPR018095">
    <property type="entry name" value="Thymidylate_kin_CS"/>
</dbReference>
<organism evidence="12 13">
    <name type="scientific">Piromyces finnis</name>
    <dbReference type="NCBI Taxonomy" id="1754191"/>
    <lineage>
        <taxon>Eukaryota</taxon>
        <taxon>Fungi</taxon>
        <taxon>Fungi incertae sedis</taxon>
        <taxon>Chytridiomycota</taxon>
        <taxon>Chytridiomycota incertae sedis</taxon>
        <taxon>Neocallimastigomycetes</taxon>
        <taxon>Neocallimastigales</taxon>
        <taxon>Neocallimastigaceae</taxon>
        <taxon>Piromyces</taxon>
    </lineage>
</organism>
<dbReference type="InterPro" id="IPR018094">
    <property type="entry name" value="Thymidylate_kinase"/>
</dbReference>
<dbReference type="InterPro" id="IPR039430">
    <property type="entry name" value="Thymidylate_kin-like_dom"/>
</dbReference>